<comment type="caution">
    <text evidence="2">The sequence shown here is derived from an EMBL/GenBank/DDBJ whole genome shotgun (WGS) entry which is preliminary data.</text>
</comment>
<organism evidence="2 3">
    <name type="scientific">Pleurodeles waltl</name>
    <name type="common">Iberian ribbed newt</name>
    <dbReference type="NCBI Taxonomy" id="8319"/>
    <lineage>
        <taxon>Eukaryota</taxon>
        <taxon>Metazoa</taxon>
        <taxon>Chordata</taxon>
        <taxon>Craniata</taxon>
        <taxon>Vertebrata</taxon>
        <taxon>Euteleostomi</taxon>
        <taxon>Amphibia</taxon>
        <taxon>Batrachia</taxon>
        <taxon>Caudata</taxon>
        <taxon>Salamandroidea</taxon>
        <taxon>Salamandridae</taxon>
        <taxon>Pleurodelinae</taxon>
        <taxon>Pleurodeles</taxon>
    </lineage>
</organism>
<feature type="region of interest" description="Disordered" evidence="1">
    <location>
        <begin position="126"/>
        <end position="164"/>
    </location>
</feature>
<name>A0AAV7W5W9_PLEWA</name>
<reference evidence="2" key="1">
    <citation type="journal article" date="2022" name="bioRxiv">
        <title>Sequencing and chromosome-scale assembly of the giantPleurodeles waltlgenome.</title>
        <authorList>
            <person name="Brown T."/>
            <person name="Elewa A."/>
            <person name="Iarovenko S."/>
            <person name="Subramanian E."/>
            <person name="Araus A.J."/>
            <person name="Petzold A."/>
            <person name="Susuki M."/>
            <person name="Suzuki K.-i.T."/>
            <person name="Hayashi T."/>
            <person name="Toyoda A."/>
            <person name="Oliveira C."/>
            <person name="Osipova E."/>
            <person name="Leigh N.D."/>
            <person name="Simon A."/>
            <person name="Yun M.H."/>
        </authorList>
    </citation>
    <scope>NUCLEOTIDE SEQUENCE</scope>
    <source>
        <strain evidence="2">20211129_DDA</strain>
        <tissue evidence="2">Liver</tissue>
    </source>
</reference>
<keyword evidence="3" id="KW-1185">Reference proteome</keyword>
<evidence type="ECO:0000313" key="2">
    <source>
        <dbReference type="EMBL" id="KAJ1209388.1"/>
    </source>
</evidence>
<gene>
    <name evidence="2" type="ORF">NDU88_004766</name>
</gene>
<proteinExistence type="predicted"/>
<evidence type="ECO:0000256" key="1">
    <source>
        <dbReference type="SAM" id="MobiDB-lite"/>
    </source>
</evidence>
<sequence length="291" mass="31836">MLALRKTTVCWHSCKVLCAGTPEEYHVLTFLEPTVFWHSGRVLCAGIPVKYHVQALRKGTMCWHSRRVPCAGTQEDYYVLAFLESTVCWQSGRVPCAGTPEEYRVLALQKTTVCWHSWNVSCAGTPDPHDGGGQRNGRVISAPPTKASSGIPPSYSQQEDKKERRDICLPPGAQALRSGPQSEHRWQCYATPWGETAFAFLRLSCPVLGATGSVSFTLLYPELDRSGKAGNQEPGEPKPKGGDSCGFLSPLHCLSGEEHSVTNGPVALILYVFRSTLRRGCSNNGRDGSPE</sequence>
<evidence type="ECO:0000313" key="3">
    <source>
        <dbReference type="Proteomes" id="UP001066276"/>
    </source>
</evidence>
<dbReference type="AlphaFoldDB" id="A0AAV7W5W9"/>
<dbReference type="Proteomes" id="UP001066276">
    <property type="component" value="Chromosome 1_2"/>
</dbReference>
<dbReference type="EMBL" id="JANPWB010000002">
    <property type="protein sequence ID" value="KAJ1209388.1"/>
    <property type="molecule type" value="Genomic_DNA"/>
</dbReference>
<accession>A0AAV7W5W9</accession>
<protein>
    <submittedName>
        <fullName evidence="2">Uncharacterized protein</fullName>
    </submittedName>
</protein>